<dbReference type="AlphaFoldDB" id="A0AAE5LIF6"/>
<gene>
    <name evidence="4" type="ORF">F0237_12770</name>
</gene>
<feature type="domain" description="Outer membrane protein beta-barrel" evidence="3">
    <location>
        <begin position="6"/>
        <end position="213"/>
    </location>
</feature>
<dbReference type="Pfam" id="PF13505">
    <property type="entry name" value="OMP_b-brl"/>
    <property type="match status" value="1"/>
</dbReference>
<name>A0AAE5LIF6_9VIBR</name>
<feature type="chain" id="PRO_5041982329" evidence="2">
    <location>
        <begin position="20"/>
        <end position="213"/>
    </location>
</feature>
<feature type="signal peptide" evidence="2">
    <location>
        <begin position="1"/>
        <end position="19"/>
    </location>
</feature>
<keyword evidence="1 2" id="KW-0732">Signal</keyword>
<dbReference type="InterPro" id="IPR027385">
    <property type="entry name" value="Beta-barrel_OMP"/>
</dbReference>
<evidence type="ECO:0000259" key="3">
    <source>
        <dbReference type="Pfam" id="PF13505"/>
    </source>
</evidence>
<accession>A0AAE5LIF6</accession>
<sequence>MKKQLSLLVIASLSSSVYATEFFIGAGGGYQGVKGEVSDSEFGTFSDNAKGGTFHIRAGLYLEDNHRFTATINHMVDSSLYRNRLNEEPEHVSSGVDLAQTEYLISYDYLHALTSDLSLFGGATVGLVNNRVEMSIYNRDTGDGASHKASHTDFTYGLQVGAQYQILDNLSADLQYRHMFESYDNTINWESGETTKVSIPYNNQISLSFDYRF</sequence>
<comment type="caution">
    <text evidence="4">The sequence shown here is derived from an EMBL/GenBank/DDBJ whole genome shotgun (WGS) entry which is preliminary data.</text>
</comment>
<dbReference type="RefSeq" id="WP_171322551.1">
    <property type="nucleotide sequence ID" value="NZ_VTXO01000004.1"/>
</dbReference>
<dbReference type="Proteomes" id="UP000572722">
    <property type="component" value="Unassembled WGS sequence"/>
</dbReference>
<evidence type="ECO:0000256" key="2">
    <source>
        <dbReference type="SAM" id="SignalP"/>
    </source>
</evidence>
<dbReference type="SUPFAM" id="SSF56925">
    <property type="entry name" value="OMPA-like"/>
    <property type="match status" value="1"/>
</dbReference>
<reference evidence="4 5" key="1">
    <citation type="submission" date="2019-08" db="EMBL/GenBank/DDBJ databases">
        <title>Draft genome sequencing and comparative genomics of hatchery-associated Vibrios.</title>
        <authorList>
            <person name="Kehlet-Delgado H."/>
            <person name="Mueller R.S."/>
        </authorList>
    </citation>
    <scope>NUCLEOTIDE SEQUENCE [LARGE SCALE GENOMIC DNA]</scope>
    <source>
        <strain evidence="4 5">01-65-5-1</strain>
    </source>
</reference>
<proteinExistence type="predicted"/>
<evidence type="ECO:0000256" key="1">
    <source>
        <dbReference type="ARBA" id="ARBA00022729"/>
    </source>
</evidence>
<organism evidence="4 5">
    <name type="scientific">Vibrio tubiashii</name>
    <dbReference type="NCBI Taxonomy" id="29498"/>
    <lineage>
        <taxon>Bacteria</taxon>
        <taxon>Pseudomonadati</taxon>
        <taxon>Pseudomonadota</taxon>
        <taxon>Gammaproteobacteria</taxon>
        <taxon>Vibrionales</taxon>
        <taxon>Vibrionaceae</taxon>
        <taxon>Vibrio</taxon>
        <taxon>Vibrio oreintalis group</taxon>
    </lineage>
</organism>
<dbReference type="EMBL" id="VTXO01000004">
    <property type="protein sequence ID" value="NOI81535.1"/>
    <property type="molecule type" value="Genomic_DNA"/>
</dbReference>
<evidence type="ECO:0000313" key="4">
    <source>
        <dbReference type="EMBL" id="NOI81535.1"/>
    </source>
</evidence>
<evidence type="ECO:0000313" key="5">
    <source>
        <dbReference type="Proteomes" id="UP000572722"/>
    </source>
</evidence>
<dbReference type="InterPro" id="IPR011250">
    <property type="entry name" value="OMP/PagP_B-barrel"/>
</dbReference>
<protein>
    <submittedName>
        <fullName evidence="4">Porin family protein</fullName>
    </submittedName>
</protein>
<dbReference type="Gene3D" id="2.40.160.20">
    <property type="match status" value="1"/>
</dbReference>